<reference evidence="3 4" key="1">
    <citation type="submission" date="2018-08" db="EMBL/GenBank/DDBJ databases">
        <title>Sequencing the genomes of 1000 actinobacteria strains.</title>
        <authorList>
            <person name="Klenk H.-P."/>
        </authorList>
    </citation>
    <scope>NUCLEOTIDE SEQUENCE [LARGE SCALE GENOMIC DNA]</scope>
    <source>
        <strain evidence="3 4">DSM 43927</strain>
    </source>
</reference>
<dbReference type="Gene3D" id="3.40.50.150">
    <property type="entry name" value="Vaccinia Virus protein VP39"/>
    <property type="match status" value="1"/>
</dbReference>
<dbReference type="PANTHER" id="PTHR43861">
    <property type="entry name" value="TRANS-ACONITATE 2-METHYLTRANSFERASE-RELATED"/>
    <property type="match status" value="1"/>
</dbReference>
<dbReference type="Proteomes" id="UP000256661">
    <property type="component" value="Unassembled WGS sequence"/>
</dbReference>
<dbReference type="CDD" id="cd02440">
    <property type="entry name" value="AdoMet_MTases"/>
    <property type="match status" value="1"/>
</dbReference>
<dbReference type="InterPro" id="IPR029063">
    <property type="entry name" value="SAM-dependent_MTases_sf"/>
</dbReference>
<organism evidence="3 4">
    <name type="scientific">Thermomonospora umbrina</name>
    <dbReference type="NCBI Taxonomy" id="111806"/>
    <lineage>
        <taxon>Bacteria</taxon>
        <taxon>Bacillati</taxon>
        <taxon>Actinomycetota</taxon>
        <taxon>Actinomycetes</taxon>
        <taxon>Streptosporangiales</taxon>
        <taxon>Thermomonosporaceae</taxon>
        <taxon>Thermomonospora</taxon>
    </lineage>
</organism>
<dbReference type="GO" id="GO:0008168">
    <property type="term" value="F:methyltransferase activity"/>
    <property type="evidence" value="ECO:0007669"/>
    <property type="project" value="UniProtKB-KW"/>
</dbReference>
<accession>A0A3D9SY05</accession>
<evidence type="ECO:0000313" key="3">
    <source>
        <dbReference type="EMBL" id="REF00840.1"/>
    </source>
</evidence>
<proteinExistence type="predicted"/>
<evidence type="ECO:0000259" key="2">
    <source>
        <dbReference type="Pfam" id="PF13649"/>
    </source>
</evidence>
<dbReference type="SUPFAM" id="SSF53335">
    <property type="entry name" value="S-adenosyl-L-methionine-dependent methyltransferases"/>
    <property type="match status" value="1"/>
</dbReference>
<keyword evidence="3" id="KW-0489">Methyltransferase</keyword>
<keyword evidence="4" id="KW-1185">Reference proteome</keyword>
<sequence>MSEEFGEAFWEERYRGHTATSGTRPNPQLVAEAGDLAPGRALDAGCGRGGDAVWLASRGWRVMAVDISATALGRAREHAESLGADIAGRVDWVRADLTEWTPAEEHFDLVSTHYVHTAGSREALFGRLAAAVAPGGTLLVVGHQPSDHGPGTSHAPPPEVHFTAREVAAGLDPHLWDVVVAEARSRSTTDHDGHEITLHDAVLRARRRR</sequence>
<dbReference type="RefSeq" id="WP_170177884.1">
    <property type="nucleotide sequence ID" value="NZ_QTTT01000001.1"/>
</dbReference>
<protein>
    <submittedName>
        <fullName evidence="3">Methyltransferase family protein</fullName>
    </submittedName>
</protein>
<dbReference type="GO" id="GO:0032259">
    <property type="term" value="P:methylation"/>
    <property type="evidence" value="ECO:0007669"/>
    <property type="project" value="UniProtKB-KW"/>
</dbReference>
<comment type="caution">
    <text evidence="3">The sequence shown here is derived from an EMBL/GenBank/DDBJ whole genome shotgun (WGS) entry which is preliminary data.</text>
</comment>
<dbReference type="InterPro" id="IPR041698">
    <property type="entry name" value="Methyltransf_25"/>
</dbReference>
<dbReference type="Pfam" id="PF13649">
    <property type="entry name" value="Methyltransf_25"/>
    <property type="match status" value="1"/>
</dbReference>
<dbReference type="EMBL" id="QTTT01000001">
    <property type="protein sequence ID" value="REF00840.1"/>
    <property type="molecule type" value="Genomic_DNA"/>
</dbReference>
<evidence type="ECO:0000313" key="4">
    <source>
        <dbReference type="Proteomes" id="UP000256661"/>
    </source>
</evidence>
<evidence type="ECO:0000256" key="1">
    <source>
        <dbReference type="ARBA" id="ARBA00022679"/>
    </source>
</evidence>
<keyword evidence="1 3" id="KW-0808">Transferase</keyword>
<gene>
    <name evidence="3" type="ORF">DFJ69_6434</name>
</gene>
<dbReference type="AlphaFoldDB" id="A0A3D9SY05"/>
<name>A0A3D9SY05_9ACTN</name>
<feature type="domain" description="Methyltransferase" evidence="2">
    <location>
        <begin position="42"/>
        <end position="136"/>
    </location>
</feature>